<organism evidence="2 3">
    <name type="scientific">Luteibacter rhizovicinus</name>
    <dbReference type="NCBI Taxonomy" id="242606"/>
    <lineage>
        <taxon>Bacteria</taxon>
        <taxon>Pseudomonadati</taxon>
        <taxon>Pseudomonadota</taxon>
        <taxon>Gammaproteobacteria</taxon>
        <taxon>Lysobacterales</taxon>
        <taxon>Rhodanobacteraceae</taxon>
        <taxon>Luteibacter</taxon>
    </lineage>
</organism>
<reference evidence="2 3" key="1">
    <citation type="submission" date="2019-03" db="EMBL/GenBank/DDBJ databases">
        <title>Above-ground endophytic microbial communities from plants in different locations in the United States.</title>
        <authorList>
            <person name="Frank C."/>
        </authorList>
    </citation>
    <scope>NUCLEOTIDE SEQUENCE [LARGE SCALE GENOMIC DNA]</scope>
    <source>
        <strain evidence="2 3">LP_13_YM</strain>
    </source>
</reference>
<keyword evidence="1" id="KW-0732">Signal</keyword>
<gene>
    <name evidence="2" type="ORF">EC912_101228</name>
</gene>
<name>A0A4R3Z0K0_9GAMM</name>
<feature type="signal peptide" evidence="1">
    <location>
        <begin position="1"/>
        <end position="22"/>
    </location>
</feature>
<dbReference type="RefSeq" id="WP_343136904.1">
    <property type="nucleotide sequence ID" value="NZ_SMCS01000001.1"/>
</dbReference>
<accession>A0A4R3Z0K0</accession>
<feature type="chain" id="PRO_5020626255" description="Toxin co-regulated pilus biosynthesis protein Q" evidence="1">
    <location>
        <begin position="23"/>
        <end position="159"/>
    </location>
</feature>
<proteinExistence type="predicted"/>
<dbReference type="AlphaFoldDB" id="A0A4R3Z0K0"/>
<dbReference type="Proteomes" id="UP000295645">
    <property type="component" value="Unassembled WGS sequence"/>
</dbReference>
<keyword evidence="3" id="KW-1185">Reference proteome</keyword>
<evidence type="ECO:0000313" key="2">
    <source>
        <dbReference type="EMBL" id="TCV97233.1"/>
    </source>
</evidence>
<sequence>MKRSFINRALMGTSLLTTLALTGCGTPPAKDYGGSWKPVNRFQDTPSEIPLSVAYSFYASPMDGTLKTMLTRWASDSGMTLSYRLQSDFTLYKRASEIHTTDIQDAATELSSIYATQGVSVTAVGREIRVEQASAIVPVATTSKRASDDVKTAATPDTK</sequence>
<dbReference type="PROSITE" id="PS51257">
    <property type="entry name" value="PROKAR_LIPOPROTEIN"/>
    <property type="match status" value="1"/>
</dbReference>
<evidence type="ECO:0000313" key="3">
    <source>
        <dbReference type="Proteomes" id="UP000295645"/>
    </source>
</evidence>
<evidence type="ECO:0000256" key="1">
    <source>
        <dbReference type="SAM" id="SignalP"/>
    </source>
</evidence>
<dbReference type="EMBL" id="SMCS01000001">
    <property type="protein sequence ID" value="TCV97233.1"/>
    <property type="molecule type" value="Genomic_DNA"/>
</dbReference>
<comment type="caution">
    <text evidence="2">The sequence shown here is derived from an EMBL/GenBank/DDBJ whole genome shotgun (WGS) entry which is preliminary data.</text>
</comment>
<protein>
    <recommendedName>
        <fullName evidence="4">Toxin co-regulated pilus biosynthesis protein Q</fullName>
    </recommendedName>
</protein>
<evidence type="ECO:0008006" key="4">
    <source>
        <dbReference type="Google" id="ProtNLM"/>
    </source>
</evidence>
<dbReference type="Gene3D" id="3.55.50.70">
    <property type="match status" value="1"/>
</dbReference>